<dbReference type="Proteomes" id="UP000664628">
    <property type="component" value="Unassembled WGS sequence"/>
</dbReference>
<name>A0ABS3JR19_9BACT</name>
<feature type="domain" description="TonB-dependent receptor plug" evidence="11">
    <location>
        <begin position="138"/>
        <end position="239"/>
    </location>
</feature>
<evidence type="ECO:0000256" key="3">
    <source>
        <dbReference type="ARBA" id="ARBA00022452"/>
    </source>
</evidence>
<keyword evidence="5 9" id="KW-0798">TonB box</keyword>
<comment type="caution">
    <text evidence="12">The sequence shown here is derived from an EMBL/GenBank/DDBJ whole genome shotgun (WGS) entry which is preliminary data.</text>
</comment>
<keyword evidence="7 8" id="KW-0998">Cell outer membrane</keyword>
<evidence type="ECO:0000256" key="4">
    <source>
        <dbReference type="ARBA" id="ARBA00022692"/>
    </source>
</evidence>
<dbReference type="Gene3D" id="2.60.40.1120">
    <property type="entry name" value="Carboxypeptidase-like, regulatory domain"/>
    <property type="match status" value="1"/>
</dbReference>
<dbReference type="Pfam" id="PF07715">
    <property type="entry name" value="Plug"/>
    <property type="match status" value="1"/>
</dbReference>
<dbReference type="InterPro" id="IPR000531">
    <property type="entry name" value="Beta-barrel_TonB"/>
</dbReference>
<proteinExistence type="inferred from homology"/>
<evidence type="ECO:0000259" key="10">
    <source>
        <dbReference type="Pfam" id="PF00593"/>
    </source>
</evidence>
<evidence type="ECO:0000259" key="11">
    <source>
        <dbReference type="Pfam" id="PF07715"/>
    </source>
</evidence>
<dbReference type="Pfam" id="PF13715">
    <property type="entry name" value="CarbopepD_reg_2"/>
    <property type="match status" value="1"/>
</dbReference>
<evidence type="ECO:0000256" key="7">
    <source>
        <dbReference type="ARBA" id="ARBA00023237"/>
    </source>
</evidence>
<dbReference type="PANTHER" id="PTHR30069">
    <property type="entry name" value="TONB-DEPENDENT OUTER MEMBRANE RECEPTOR"/>
    <property type="match status" value="1"/>
</dbReference>
<evidence type="ECO:0000256" key="5">
    <source>
        <dbReference type="ARBA" id="ARBA00023077"/>
    </source>
</evidence>
<reference evidence="12 13" key="1">
    <citation type="submission" date="2021-03" db="EMBL/GenBank/DDBJ databases">
        <title>Fibrella sp. HMF5405 genome sequencing and assembly.</title>
        <authorList>
            <person name="Kang H."/>
            <person name="Kim H."/>
            <person name="Bae S."/>
            <person name="Joh K."/>
        </authorList>
    </citation>
    <scope>NUCLEOTIDE SEQUENCE [LARGE SCALE GENOMIC DNA]</scope>
    <source>
        <strain evidence="12 13">HMF5405</strain>
    </source>
</reference>
<evidence type="ECO:0000256" key="9">
    <source>
        <dbReference type="RuleBase" id="RU003357"/>
    </source>
</evidence>
<dbReference type="InterPro" id="IPR036942">
    <property type="entry name" value="Beta-barrel_TonB_sf"/>
</dbReference>
<dbReference type="Gene3D" id="2.40.170.20">
    <property type="entry name" value="TonB-dependent receptor, beta-barrel domain"/>
    <property type="match status" value="1"/>
</dbReference>
<keyword evidence="2 8" id="KW-0813">Transport</keyword>
<organism evidence="12 13">
    <name type="scientific">Fibrella forsythiae</name>
    <dbReference type="NCBI Taxonomy" id="2817061"/>
    <lineage>
        <taxon>Bacteria</taxon>
        <taxon>Pseudomonadati</taxon>
        <taxon>Bacteroidota</taxon>
        <taxon>Cytophagia</taxon>
        <taxon>Cytophagales</taxon>
        <taxon>Spirosomataceae</taxon>
        <taxon>Fibrella</taxon>
    </lineage>
</organism>
<evidence type="ECO:0000256" key="1">
    <source>
        <dbReference type="ARBA" id="ARBA00004571"/>
    </source>
</evidence>
<dbReference type="Gene3D" id="2.170.130.10">
    <property type="entry name" value="TonB-dependent receptor, plug domain"/>
    <property type="match status" value="1"/>
</dbReference>
<evidence type="ECO:0000256" key="2">
    <source>
        <dbReference type="ARBA" id="ARBA00022448"/>
    </source>
</evidence>
<protein>
    <submittedName>
        <fullName evidence="12">TonB-dependent receptor</fullName>
    </submittedName>
</protein>
<dbReference type="InterPro" id="IPR012910">
    <property type="entry name" value="Plug_dom"/>
</dbReference>
<evidence type="ECO:0000313" key="12">
    <source>
        <dbReference type="EMBL" id="MBO0952458.1"/>
    </source>
</evidence>
<dbReference type="PANTHER" id="PTHR30069:SF40">
    <property type="entry name" value="TONB-DEPENDENT RECEPTOR NMB0964-RELATED"/>
    <property type="match status" value="1"/>
</dbReference>
<dbReference type="InterPro" id="IPR039426">
    <property type="entry name" value="TonB-dep_rcpt-like"/>
</dbReference>
<dbReference type="EMBL" id="JAFMYW010000011">
    <property type="protein sequence ID" value="MBO0952458.1"/>
    <property type="molecule type" value="Genomic_DNA"/>
</dbReference>
<evidence type="ECO:0000313" key="13">
    <source>
        <dbReference type="Proteomes" id="UP000664628"/>
    </source>
</evidence>
<feature type="domain" description="TonB-dependent receptor-like beta-barrel" evidence="10">
    <location>
        <begin position="467"/>
        <end position="763"/>
    </location>
</feature>
<evidence type="ECO:0000256" key="6">
    <source>
        <dbReference type="ARBA" id="ARBA00023136"/>
    </source>
</evidence>
<evidence type="ECO:0000256" key="8">
    <source>
        <dbReference type="PROSITE-ProRule" id="PRU01360"/>
    </source>
</evidence>
<keyword evidence="12" id="KW-0675">Receptor</keyword>
<accession>A0ABS3JR19</accession>
<keyword evidence="4 8" id="KW-0812">Transmembrane</keyword>
<dbReference type="InterPro" id="IPR008969">
    <property type="entry name" value="CarboxyPept-like_regulatory"/>
</dbReference>
<comment type="subcellular location">
    <subcellularLocation>
        <location evidence="1 8">Cell outer membrane</location>
        <topology evidence="1 8">Multi-pass membrane protein</topology>
    </subcellularLocation>
</comment>
<dbReference type="SUPFAM" id="SSF56935">
    <property type="entry name" value="Porins"/>
    <property type="match status" value="1"/>
</dbReference>
<keyword evidence="13" id="KW-1185">Reference proteome</keyword>
<dbReference type="Pfam" id="PF00593">
    <property type="entry name" value="TonB_dep_Rec_b-barrel"/>
    <property type="match status" value="1"/>
</dbReference>
<dbReference type="PROSITE" id="PS52016">
    <property type="entry name" value="TONB_DEPENDENT_REC_3"/>
    <property type="match status" value="1"/>
</dbReference>
<sequence>MLRRVLRVLFIPQIWLIISLLLSVVGNAFPIQVQPVCLCFVKGQVFDRETHQPIPGATILIKETGQGMTTNTVGQYRIDRLCEGTYTLVARIVGYREVQQTLTLKHDVAEASRDVLLSEDVHHLQNVTVTAQKTDALTSQSVMALQGRTLDQTRGLTLGDALRNVPGVTTLQTGSSVVKPVIHGMHSSRVLILNNGIRQEGQQWGSEHGPEIDPFVATRLSVIKGAAGVRYGSDAIGGVILVEPALLPTAGKLHGQLNLAGFSNGQQGVVSAQTEGSVGRQLASGAARFGWRVQGTVKTGGNMKTPTYFLDNTGVRERNGSAAFIYRGERWHSEVFYSRFSSEIGIFSGSHIGSLTDLQQVLDSGEPLVKSGFSYAIGRPSQAIVHDLLKWRTAYTAMTGANWHLTLARQTDDRMEYDLHLPRNDSLASLNRPELRFQLTTYSAELIRESQTRTNRSSTMGVSGLYQYNIMTGRPLIPNFQLATLGTFWIGKERRGSWEYELGMRIDWRHLQIFRYVNRVYDSPTFIYASPSGTLGATHYHNDHWITRLNLGTAWRPPNISELFSDGVHHGAAAYEQGDAGLRPETNISLNLATEWRSDRVQAEVELYYNHIQNYIYLRPQSEPILTVRGAFPYFKYTQTNAIYTGIDATVDLKLGVRWNWTTKPSYLYVQDMKVNQPIVMIPPNRWDNSLRYTLVQPNKAGRWREPYISVGNLLVARQNRVPVNSDFAPPPPAYSLWTAAVGSTMAVSDKQSIDISLTATNLFDIQYRDYLNRFRYYANDMGRNVAIRLKWGF</sequence>
<keyword evidence="6 8" id="KW-0472">Membrane</keyword>
<keyword evidence="3 8" id="KW-1134">Transmembrane beta strand</keyword>
<dbReference type="SUPFAM" id="SSF49464">
    <property type="entry name" value="Carboxypeptidase regulatory domain-like"/>
    <property type="match status" value="1"/>
</dbReference>
<dbReference type="InterPro" id="IPR037066">
    <property type="entry name" value="Plug_dom_sf"/>
</dbReference>
<comment type="similarity">
    <text evidence="8 9">Belongs to the TonB-dependent receptor family.</text>
</comment>
<gene>
    <name evidence="12" type="ORF">J2I46_27995</name>
</gene>